<reference evidence="9" key="1">
    <citation type="journal article" date="2013" name="Genome Announc.">
        <title>Draft genome sequence of the basidiomycetous yeast-like fungus Pseudozyma hubeiensis SY62, which produces an abundant amount of the biosurfactant mannosylerythritol lipids.</title>
        <authorList>
            <person name="Konishi M."/>
            <person name="Hatada Y."/>
            <person name="Horiuchi J."/>
        </authorList>
    </citation>
    <scope>NUCLEOTIDE SEQUENCE [LARGE SCALE GENOMIC DNA]</scope>
    <source>
        <strain evidence="9">SY62</strain>
    </source>
</reference>
<feature type="compositionally biased region" description="Polar residues" evidence="6">
    <location>
        <begin position="50"/>
        <end position="93"/>
    </location>
</feature>
<keyword evidence="4" id="KW-0472">Membrane</keyword>
<keyword evidence="2" id="KW-0812">Transmembrane</keyword>
<feature type="compositionally biased region" description="Acidic residues" evidence="6">
    <location>
        <begin position="183"/>
        <end position="194"/>
    </location>
</feature>
<keyword evidence="5" id="KW-0175">Coiled coil</keyword>
<feature type="coiled-coil region" evidence="5">
    <location>
        <begin position="402"/>
        <end position="429"/>
    </location>
</feature>
<gene>
    <name evidence="8" type="ORF">PHSY_004083</name>
</gene>
<dbReference type="RefSeq" id="XP_012190090.1">
    <property type="nucleotide sequence ID" value="XM_012334700.1"/>
</dbReference>
<dbReference type="STRING" id="1305764.R9P4Y5"/>
<dbReference type="GO" id="GO:0043495">
    <property type="term" value="F:protein-membrane adaptor activity"/>
    <property type="evidence" value="ECO:0007669"/>
    <property type="project" value="TreeGrafter"/>
</dbReference>
<accession>R9P4Y5</accession>
<dbReference type="GO" id="GO:0034993">
    <property type="term" value="C:meiotic nuclear membrane microtubule tethering complex"/>
    <property type="evidence" value="ECO:0007669"/>
    <property type="project" value="TreeGrafter"/>
</dbReference>
<feature type="region of interest" description="Disordered" evidence="6">
    <location>
        <begin position="1"/>
        <end position="315"/>
    </location>
</feature>
<evidence type="ECO:0000256" key="3">
    <source>
        <dbReference type="ARBA" id="ARBA00022989"/>
    </source>
</evidence>
<dbReference type="Gene3D" id="2.60.120.260">
    <property type="entry name" value="Galactose-binding domain-like"/>
    <property type="match status" value="1"/>
</dbReference>
<dbReference type="AlphaFoldDB" id="R9P4Y5"/>
<dbReference type="InterPro" id="IPR012919">
    <property type="entry name" value="SUN_dom"/>
</dbReference>
<comment type="subcellular location">
    <subcellularLocation>
        <location evidence="1">Membrane</location>
    </subcellularLocation>
</comment>
<dbReference type="InterPro" id="IPR045119">
    <property type="entry name" value="SUN1-5"/>
</dbReference>
<sequence length="780" mass="86295">MSSRTSGPAAARRRSPRILGRSETPEVRNAIMNASTPSRRALSPEAIEQLTPSASSRTRMHTTIANGSTSMSIKQEDASTSYYVREPSNQPRLTSPPVYQSALLRGDQRSFNDPRDASASMSIFSSEGDLTDSYQREESEVARMQNQQQQHRPASRITAARRASGQRRPRTSADNLAYRPASDDDDDDDDDDEGGSPTRRTRKGRNSNSFGAIDQGRIDNLRWKNSTAKSKKKRCRKAVNGIPADADASMETNADEDAEAASGKETRFDGASESEDADDLEEEEEDRQGERGRIRAAGRDKEHGSTKQPASRSRVSKRGPLSFVGRFLLAAVTWLIKLPAFFWNQFLALGPALRFAIAALLLAATAVHLLRILGLSGDISGRSPSFTDDDIPGANSNSRALTLSLDRENQRLRAELNRLSARFDTLSTSIDAQISSSLSSAAAKIQADAETRQSSELNRITASTKRTVSRLAQDELKSIQDSVSASVELMLRDLDKKINVQLKQRADDTEGKFFSKLESEVSRIAKYANDEVNARLGQAFDKTFLNSLIDDKLEKYSRDRTDKVDYASVTSGAWISVEGTVHRGYRLNSVWNLGQFLAQGRKVPIGDPVKAITPGSELGVGNCWITGWDSWLQVELRETKVVEGLAVEHPLPGMVRSAPRRMVVWGLVDDGDREYVAQFRRSKGQTSKEYLDAVLPKGWREAVPKEYEKEAPLILAVGAFNASGSTLQELELTEEARAYPYGVKAVRWQFVDGWSKHPPICVHRVRVHGRDWPVFGATAE</sequence>
<dbReference type="PROSITE" id="PS51469">
    <property type="entry name" value="SUN"/>
    <property type="match status" value="1"/>
</dbReference>
<keyword evidence="9" id="KW-1185">Reference proteome</keyword>
<dbReference type="PANTHER" id="PTHR12911">
    <property type="entry name" value="SAD1/UNC-84-LIKE PROTEIN-RELATED"/>
    <property type="match status" value="1"/>
</dbReference>
<evidence type="ECO:0000313" key="9">
    <source>
        <dbReference type="Proteomes" id="UP000014071"/>
    </source>
</evidence>
<evidence type="ECO:0000256" key="1">
    <source>
        <dbReference type="ARBA" id="ARBA00004370"/>
    </source>
</evidence>
<evidence type="ECO:0000259" key="7">
    <source>
        <dbReference type="PROSITE" id="PS51469"/>
    </source>
</evidence>
<evidence type="ECO:0000256" key="2">
    <source>
        <dbReference type="ARBA" id="ARBA00022692"/>
    </source>
</evidence>
<dbReference type="EMBL" id="DF238801">
    <property type="protein sequence ID" value="GAC96503.1"/>
    <property type="molecule type" value="Genomic_DNA"/>
</dbReference>
<proteinExistence type="predicted"/>
<dbReference type="GeneID" id="24109369"/>
<feature type="compositionally biased region" description="Low complexity" evidence="6">
    <location>
        <begin position="1"/>
        <end position="10"/>
    </location>
</feature>
<feature type="compositionally biased region" description="Acidic residues" evidence="6">
    <location>
        <begin position="272"/>
        <end position="287"/>
    </location>
</feature>
<organism evidence="8 9">
    <name type="scientific">Pseudozyma hubeiensis (strain SY62)</name>
    <name type="common">Yeast</name>
    <dbReference type="NCBI Taxonomy" id="1305764"/>
    <lineage>
        <taxon>Eukaryota</taxon>
        <taxon>Fungi</taxon>
        <taxon>Dikarya</taxon>
        <taxon>Basidiomycota</taxon>
        <taxon>Ustilaginomycotina</taxon>
        <taxon>Ustilaginomycetes</taxon>
        <taxon>Ustilaginales</taxon>
        <taxon>Ustilaginaceae</taxon>
        <taxon>Pseudozyma</taxon>
    </lineage>
</organism>
<evidence type="ECO:0000256" key="4">
    <source>
        <dbReference type="ARBA" id="ARBA00023136"/>
    </source>
</evidence>
<evidence type="ECO:0000256" key="6">
    <source>
        <dbReference type="SAM" id="MobiDB-lite"/>
    </source>
</evidence>
<keyword evidence="3" id="KW-1133">Transmembrane helix</keyword>
<dbReference type="OrthoDB" id="342281at2759"/>
<dbReference type="PANTHER" id="PTHR12911:SF8">
    <property type="entry name" value="KLAROID PROTEIN-RELATED"/>
    <property type="match status" value="1"/>
</dbReference>
<dbReference type="HOGENOM" id="CLU_390391_0_0_1"/>
<feature type="compositionally biased region" description="Basic and acidic residues" evidence="6">
    <location>
        <begin position="288"/>
        <end position="305"/>
    </location>
</feature>
<evidence type="ECO:0000313" key="8">
    <source>
        <dbReference type="EMBL" id="GAC96503.1"/>
    </source>
</evidence>
<evidence type="ECO:0000256" key="5">
    <source>
        <dbReference type="SAM" id="Coils"/>
    </source>
</evidence>
<dbReference type="Proteomes" id="UP000014071">
    <property type="component" value="Unassembled WGS sequence"/>
</dbReference>
<feature type="domain" description="SUN" evidence="7">
    <location>
        <begin position="545"/>
        <end position="772"/>
    </location>
</feature>
<name>R9P4Y5_PSEHS</name>
<protein>
    <recommendedName>
        <fullName evidence="7">SUN domain-containing protein</fullName>
    </recommendedName>
</protein>
<dbReference type="eggNOG" id="KOG2687">
    <property type="taxonomic scope" value="Eukaryota"/>
</dbReference>
<feature type="compositionally biased region" description="Basic and acidic residues" evidence="6">
    <location>
        <begin position="106"/>
        <end position="116"/>
    </location>
</feature>